<dbReference type="PIRSF" id="PIRSF001500">
    <property type="entry name" value="Chor_mut_pdt_Ppr"/>
    <property type="match status" value="1"/>
</dbReference>
<keyword evidence="4" id="KW-0028">Amino-acid biosynthesis</keyword>
<dbReference type="InterPro" id="IPR002912">
    <property type="entry name" value="ACT_dom"/>
</dbReference>
<keyword evidence="6" id="KW-0584">Phenylalanine biosynthesis</keyword>
<dbReference type="PANTHER" id="PTHR21022:SF19">
    <property type="entry name" value="PREPHENATE DEHYDRATASE-RELATED"/>
    <property type="match status" value="1"/>
</dbReference>
<gene>
    <name evidence="12" type="ORF">ENT37_15600</name>
</gene>
<name>A0A7C4KJY3_9CHLR</name>
<dbReference type="EMBL" id="DSYK01000783">
    <property type="protein sequence ID" value="HGS23276.1"/>
    <property type="molecule type" value="Genomic_DNA"/>
</dbReference>
<accession>A0A7C4KJY3</accession>
<dbReference type="InterPro" id="IPR001086">
    <property type="entry name" value="Preph_deHydtase"/>
</dbReference>
<dbReference type="CDD" id="cd13631">
    <property type="entry name" value="PBP2_Ct-PDT_like"/>
    <property type="match status" value="1"/>
</dbReference>
<keyword evidence="7" id="KW-0456">Lyase</keyword>
<dbReference type="PROSITE" id="PS51171">
    <property type="entry name" value="PREPHENATE_DEHYDR_3"/>
    <property type="match status" value="1"/>
</dbReference>
<reference evidence="12" key="1">
    <citation type="journal article" date="2020" name="mSystems">
        <title>Genome- and Community-Level Interaction Insights into Carbon Utilization and Element Cycling Functions of Hydrothermarchaeota in Hydrothermal Sediment.</title>
        <authorList>
            <person name="Zhou Z."/>
            <person name="Liu Y."/>
            <person name="Xu W."/>
            <person name="Pan J."/>
            <person name="Luo Z.H."/>
            <person name="Li M."/>
        </authorList>
    </citation>
    <scope>NUCLEOTIDE SEQUENCE [LARGE SCALE GENOMIC DNA]</scope>
    <source>
        <strain evidence="12">SpSt-573</strain>
    </source>
</reference>
<dbReference type="Gene3D" id="3.40.190.10">
    <property type="entry name" value="Periplasmic binding protein-like II"/>
    <property type="match status" value="2"/>
</dbReference>
<comment type="caution">
    <text evidence="12">The sequence shown here is derived from an EMBL/GenBank/DDBJ whole genome shotgun (WGS) entry which is preliminary data.</text>
</comment>
<evidence type="ECO:0000256" key="5">
    <source>
        <dbReference type="ARBA" id="ARBA00023141"/>
    </source>
</evidence>
<dbReference type="GO" id="GO:0009094">
    <property type="term" value="P:L-phenylalanine biosynthetic process"/>
    <property type="evidence" value="ECO:0007669"/>
    <property type="project" value="UniProtKB-UniPathway"/>
</dbReference>
<dbReference type="SUPFAM" id="SSF55021">
    <property type="entry name" value="ACT-like"/>
    <property type="match status" value="1"/>
</dbReference>
<evidence type="ECO:0000256" key="2">
    <source>
        <dbReference type="ARBA" id="ARBA00013147"/>
    </source>
</evidence>
<keyword evidence="5" id="KW-0057">Aromatic amino acid biosynthesis</keyword>
<dbReference type="SUPFAM" id="SSF53850">
    <property type="entry name" value="Periplasmic binding protein-like II"/>
    <property type="match status" value="1"/>
</dbReference>
<dbReference type="UniPathway" id="UPA00121">
    <property type="reaction ID" value="UER00345"/>
</dbReference>
<sequence length="286" mass="32222">MTAKDSKVKKVVIQGGYGAFHEIAAKHFFKDETIEIIPAVTFRELFQSVKNQKADLGIMAIENSLAGSILPNYSLLLESKARIIGEIYLRIKQNLIALPGQKISDLKEVYSHPMAILQCQQFFDRYAHIKLIESADTALSAQEIAGKKLKGVGAIASKLAAKMFGLEVLAEGIETNKNNYTRFLILSENPQDIKKIKDPDKVSISFDLSHKIGSLSKVLSILSYYGMNLTKIQSMPIIGRGWEYQFYVDFTFEDEQMYRRALQAIQPFCSQLVILGEYHKGRTVME</sequence>
<dbReference type="EC" id="4.2.1.51" evidence="2"/>
<evidence type="ECO:0000313" key="12">
    <source>
        <dbReference type="EMBL" id="HGS23276.1"/>
    </source>
</evidence>
<dbReference type="InterPro" id="IPR045865">
    <property type="entry name" value="ACT-like_dom_sf"/>
</dbReference>
<comment type="pathway">
    <text evidence="1">Amino-acid biosynthesis; L-phenylalanine biosynthesis; phenylpyruvate from prephenate: step 1/1.</text>
</comment>
<proteinExistence type="predicted"/>
<dbReference type="AlphaFoldDB" id="A0A7C4KJY3"/>
<evidence type="ECO:0000256" key="7">
    <source>
        <dbReference type="ARBA" id="ARBA00023239"/>
    </source>
</evidence>
<evidence type="ECO:0000256" key="4">
    <source>
        <dbReference type="ARBA" id="ARBA00022605"/>
    </source>
</evidence>
<protein>
    <recommendedName>
        <fullName evidence="3">Prephenate dehydratase</fullName>
        <ecNumber evidence="2">4.2.1.51</ecNumber>
    </recommendedName>
</protein>
<dbReference type="CDD" id="cd04905">
    <property type="entry name" value="ACT_CM-PDT"/>
    <property type="match status" value="1"/>
</dbReference>
<dbReference type="PANTHER" id="PTHR21022">
    <property type="entry name" value="PREPHENATE DEHYDRATASE P PROTEIN"/>
    <property type="match status" value="1"/>
</dbReference>
<dbReference type="GO" id="GO:0004664">
    <property type="term" value="F:prephenate dehydratase activity"/>
    <property type="evidence" value="ECO:0007669"/>
    <property type="project" value="UniProtKB-EC"/>
</dbReference>
<dbReference type="Pfam" id="PF00800">
    <property type="entry name" value="PDT"/>
    <property type="match status" value="1"/>
</dbReference>
<dbReference type="Gene3D" id="3.30.70.260">
    <property type="match status" value="1"/>
</dbReference>
<organism evidence="12">
    <name type="scientific">Anaerolinea thermolimosa</name>
    <dbReference type="NCBI Taxonomy" id="229919"/>
    <lineage>
        <taxon>Bacteria</taxon>
        <taxon>Bacillati</taxon>
        <taxon>Chloroflexota</taxon>
        <taxon>Anaerolineae</taxon>
        <taxon>Anaerolineales</taxon>
        <taxon>Anaerolineaceae</taxon>
        <taxon>Anaerolinea</taxon>
    </lineage>
</organism>
<evidence type="ECO:0000256" key="1">
    <source>
        <dbReference type="ARBA" id="ARBA00004741"/>
    </source>
</evidence>
<feature type="site" description="Essential for prephenate dehydratase activity" evidence="9">
    <location>
        <position position="181"/>
    </location>
</feature>
<evidence type="ECO:0000256" key="6">
    <source>
        <dbReference type="ARBA" id="ARBA00023222"/>
    </source>
</evidence>
<feature type="domain" description="Prephenate dehydratase" evidence="10">
    <location>
        <begin position="10"/>
        <end position="188"/>
    </location>
</feature>
<feature type="domain" description="ACT" evidence="11">
    <location>
        <begin position="203"/>
        <end position="279"/>
    </location>
</feature>
<evidence type="ECO:0000259" key="10">
    <source>
        <dbReference type="PROSITE" id="PS51171"/>
    </source>
</evidence>
<dbReference type="GO" id="GO:0005737">
    <property type="term" value="C:cytoplasm"/>
    <property type="evidence" value="ECO:0007669"/>
    <property type="project" value="TreeGrafter"/>
</dbReference>
<dbReference type="InterPro" id="IPR008242">
    <property type="entry name" value="Chor_mutase/pphenate_deHydtase"/>
</dbReference>
<dbReference type="PROSITE" id="PS51671">
    <property type="entry name" value="ACT"/>
    <property type="match status" value="1"/>
</dbReference>
<evidence type="ECO:0000256" key="3">
    <source>
        <dbReference type="ARBA" id="ARBA00021872"/>
    </source>
</evidence>
<evidence type="ECO:0000256" key="9">
    <source>
        <dbReference type="PIRSR" id="PIRSR001500-2"/>
    </source>
</evidence>
<comment type="catalytic activity">
    <reaction evidence="8">
        <text>prephenate + H(+) = 3-phenylpyruvate + CO2 + H2O</text>
        <dbReference type="Rhea" id="RHEA:21648"/>
        <dbReference type="ChEBI" id="CHEBI:15377"/>
        <dbReference type="ChEBI" id="CHEBI:15378"/>
        <dbReference type="ChEBI" id="CHEBI:16526"/>
        <dbReference type="ChEBI" id="CHEBI:18005"/>
        <dbReference type="ChEBI" id="CHEBI:29934"/>
        <dbReference type="EC" id="4.2.1.51"/>
    </reaction>
</comment>
<evidence type="ECO:0000256" key="8">
    <source>
        <dbReference type="ARBA" id="ARBA00047848"/>
    </source>
</evidence>
<evidence type="ECO:0000259" key="11">
    <source>
        <dbReference type="PROSITE" id="PS51671"/>
    </source>
</evidence>